<name>A0A6V8MF67_9BACT</name>
<evidence type="ECO:0000256" key="2">
    <source>
        <dbReference type="SAM" id="SignalP"/>
    </source>
</evidence>
<evidence type="ECO:0000313" key="5">
    <source>
        <dbReference type="Proteomes" id="UP000556026"/>
    </source>
</evidence>
<reference evidence="5" key="1">
    <citation type="submission" date="2020-06" db="EMBL/GenBank/DDBJ databases">
        <title>Draft genomic sequence of Geomonas sp. Red330.</title>
        <authorList>
            <person name="Itoh H."/>
            <person name="Zhenxing X."/>
            <person name="Ushijima N."/>
            <person name="Masuda Y."/>
            <person name="Shiratori Y."/>
            <person name="Senoo K."/>
        </authorList>
    </citation>
    <scope>NUCLEOTIDE SEQUENCE [LARGE SCALE GENOMIC DNA]</scope>
    <source>
        <strain evidence="5">Red330</strain>
    </source>
</reference>
<evidence type="ECO:0000256" key="1">
    <source>
        <dbReference type="SAM" id="MobiDB-lite"/>
    </source>
</evidence>
<evidence type="ECO:0000259" key="3">
    <source>
        <dbReference type="Pfam" id="PF08239"/>
    </source>
</evidence>
<gene>
    <name evidence="4" type="ORF">GMST_09520</name>
</gene>
<feature type="chain" id="PRO_5028315158" description="SH3b domain-containing protein" evidence="2">
    <location>
        <begin position="20"/>
        <end position="191"/>
    </location>
</feature>
<keyword evidence="5" id="KW-1185">Reference proteome</keyword>
<evidence type="ECO:0000313" key="4">
    <source>
        <dbReference type="EMBL" id="GFO58627.1"/>
    </source>
</evidence>
<comment type="caution">
    <text evidence="4">The sequence shown here is derived from an EMBL/GenBank/DDBJ whole genome shotgun (WGS) entry which is preliminary data.</text>
</comment>
<dbReference type="Proteomes" id="UP000556026">
    <property type="component" value="Unassembled WGS sequence"/>
</dbReference>
<feature type="signal peptide" evidence="2">
    <location>
        <begin position="1"/>
        <end position="19"/>
    </location>
</feature>
<dbReference type="Gene3D" id="2.30.30.40">
    <property type="entry name" value="SH3 Domains"/>
    <property type="match status" value="1"/>
</dbReference>
<dbReference type="EMBL" id="BLXX01000002">
    <property type="protein sequence ID" value="GFO58627.1"/>
    <property type="molecule type" value="Genomic_DNA"/>
</dbReference>
<organism evidence="4 5">
    <name type="scientific">Geomonas silvestris</name>
    <dbReference type="NCBI Taxonomy" id="2740184"/>
    <lineage>
        <taxon>Bacteria</taxon>
        <taxon>Pseudomonadati</taxon>
        <taxon>Thermodesulfobacteriota</taxon>
        <taxon>Desulfuromonadia</taxon>
        <taxon>Geobacterales</taxon>
        <taxon>Geobacteraceae</taxon>
        <taxon>Geomonas</taxon>
    </lineage>
</organism>
<keyword evidence="2" id="KW-0732">Signal</keyword>
<accession>A0A6V8MF67</accession>
<dbReference type="InterPro" id="IPR003646">
    <property type="entry name" value="SH3-like_bac-type"/>
</dbReference>
<feature type="region of interest" description="Disordered" evidence="1">
    <location>
        <begin position="167"/>
        <end position="191"/>
    </location>
</feature>
<feature type="domain" description="SH3b" evidence="3">
    <location>
        <begin position="36"/>
        <end position="86"/>
    </location>
</feature>
<dbReference type="AlphaFoldDB" id="A0A6V8MF67"/>
<dbReference type="RefSeq" id="WP_183353482.1">
    <property type="nucleotide sequence ID" value="NZ_BLXX01000002.1"/>
</dbReference>
<protein>
    <recommendedName>
        <fullName evidence="3">SH3b domain-containing protein</fullName>
    </recommendedName>
</protein>
<sequence length="191" mass="19804">MSKRSIATILAAVSLIALAAPVLADSSVCVVKAPELRLRKSPSKKARIVAVLKKDARVNAETCGGGWVKVSSADGHLAGYVGGWALSAEAPKVAGAAAPVAVAAAPDPAPVAAPAPVKPEAAKPAPVVMDVPSNEKLAVQITELRLNVLGIERDMDKMNKDIQKIKTSLRKNGGSKKVAHSKKARKLMAKR</sequence>
<dbReference type="Pfam" id="PF08239">
    <property type="entry name" value="SH3_3"/>
    <property type="match status" value="1"/>
</dbReference>
<proteinExistence type="predicted"/>